<protein>
    <submittedName>
        <fullName evidence="4">Glutathione S-transferase family protein</fullName>
    </submittedName>
</protein>
<dbReference type="SUPFAM" id="SSF47616">
    <property type="entry name" value="GST C-terminal domain-like"/>
    <property type="match status" value="1"/>
</dbReference>
<dbReference type="InterPro" id="IPR010987">
    <property type="entry name" value="Glutathione-S-Trfase_C-like"/>
</dbReference>
<dbReference type="Proteomes" id="UP001350748">
    <property type="component" value="Unassembled WGS sequence"/>
</dbReference>
<gene>
    <name evidence="4" type="ORF">V3H18_09250</name>
</gene>
<evidence type="ECO:0000259" key="2">
    <source>
        <dbReference type="PROSITE" id="PS50404"/>
    </source>
</evidence>
<dbReference type="PANTHER" id="PTHR44051">
    <property type="entry name" value="GLUTATHIONE S-TRANSFERASE-RELATED"/>
    <property type="match status" value="1"/>
</dbReference>
<comment type="similarity">
    <text evidence="1">Belongs to the GST superfamily.</text>
</comment>
<evidence type="ECO:0000256" key="1">
    <source>
        <dbReference type="RuleBase" id="RU003494"/>
    </source>
</evidence>
<dbReference type="InterPro" id="IPR040079">
    <property type="entry name" value="Glutathione_S-Trfase"/>
</dbReference>
<dbReference type="EMBL" id="JAZHYN010000023">
    <property type="protein sequence ID" value="MEF3366717.1"/>
    <property type="molecule type" value="Genomic_DNA"/>
</dbReference>
<proteinExistence type="inferred from homology"/>
<feature type="domain" description="GST C-terminal" evidence="3">
    <location>
        <begin position="82"/>
        <end position="205"/>
    </location>
</feature>
<dbReference type="RefSeq" id="WP_332081738.1">
    <property type="nucleotide sequence ID" value="NZ_JAZHYN010000023.1"/>
</dbReference>
<organism evidence="4 5">
    <name type="scientific">Methylocystis borbori</name>
    <dbReference type="NCBI Taxonomy" id="3118750"/>
    <lineage>
        <taxon>Bacteria</taxon>
        <taxon>Pseudomonadati</taxon>
        <taxon>Pseudomonadota</taxon>
        <taxon>Alphaproteobacteria</taxon>
        <taxon>Hyphomicrobiales</taxon>
        <taxon>Methylocystaceae</taxon>
        <taxon>Methylocystis</taxon>
    </lineage>
</organism>
<evidence type="ECO:0000313" key="4">
    <source>
        <dbReference type="EMBL" id="MEF3366717.1"/>
    </source>
</evidence>
<dbReference type="SFLD" id="SFLDG01150">
    <property type="entry name" value="Main.1:_Beta-like"/>
    <property type="match status" value="1"/>
</dbReference>
<dbReference type="CDD" id="cd03057">
    <property type="entry name" value="GST_N_Beta"/>
    <property type="match status" value="1"/>
</dbReference>
<dbReference type="InterPro" id="IPR036282">
    <property type="entry name" value="Glutathione-S-Trfase_C_sf"/>
</dbReference>
<dbReference type="InterPro" id="IPR004046">
    <property type="entry name" value="GST_C"/>
</dbReference>
<dbReference type="SUPFAM" id="SSF52833">
    <property type="entry name" value="Thioredoxin-like"/>
    <property type="match status" value="1"/>
</dbReference>
<sequence length="205" mass="22653">MLTLYYSPGACSLAPHILLEWVGAEYQAVRVKLGDPDYLKINPAGAVPTLDVGEGWTLTQAGAILSYIAHRFPNFRFAGGDSLREQAEVARWSHFLTGDLHPAFFPYFFPGRYTTATTPEALQAARDAGLKLVRRKYDLLEAHLEGRTFIAGDSLTYIDAYVFPMIRWGAKALDDGLAAYPNIKAHHDRIAADEAVQRVLAKEAA</sequence>
<name>A0ABU7XI58_9HYPH</name>
<dbReference type="PANTHER" id="PTHR44051:SF8">
    <property type="entry name" value="GLUTATHIONE S-TRANSFERASE GSTA"/>
    <property type="match status" value="1"/>
</dbReference>
<dbReference type="PROSITE" id="PS50404">
    <property type="entry name" value="GST_NTER"/>
    <property type="match status" value="1"/>
</dbReference>
<dbReference type="Gene3D" id="3.40.30.10">
    <property type="entry name" value="Glutaredoxin"/>
    <property type="match status" value="1"/>
</dbReference>
<dbReference type="Pfam" id="PF00043">
    <property type="entry name" value="GST_C"/>
    <property type="match status" value="1"/>
</dbReference>
<dbReference type="Pfam" id="PF02798">
    <property type="entry name" value="GST_N"/>
    <property type="match status" value="1"/>
</dbReference>
<evidence type="ECO:0000313" key="5">
    <source>
        <dbReference type="Proteomes" id="UP001350748"/>
    </source>
</evidence>
<feature type="domain" description="GST N-terminal" evidence="2">
    <location>
        <begin position="1"/>
        <end position="76"/>
    </location>
</feature>
<dbReference type="PROSITE" id="PS50405">
    <property type="entry name" value="GST_CTER"/>
    <property type="match status" value="1"/>
</dbReference>
<evidence type="ECO:0000259" key="3">
    <source>
        <dbReference type="PROSITE" id="PS50405"/>
    </source>
</evidence>
<dbReference type="InterPro" id="IPR004045">
    <property type="entry name" value="Glutathione_S-Trfase_N"/>
</dbReference>
<keyword evidence="5" id="KW-1185">Reference proteome</keyword>
<dbReference type="InterPro" id="IPR036249">
    <property type="entry name" value="Thioredoxin-like_sf"/>
</dbReference>
<dbReference type="CDD" id="cd03188">
    <property type="entry name" value="GST_C_Beta"/>
    <property type="match status" value="1"/>
</dbReference>
<dbReference type="SFLD" id="SFLDS00019">
    <property type="entry name" value="Glutathione_Transferase_(cytos"/>
    <property type="match status" value="1"/>
</dbReference>
<dbReference type="SFLD" id="SFLDG00358">
    <property type="entry name" value="Main_(cytGST)"/>
    <property type="match status" value="1"/>
</dbReference>
<comment type="caution">
    <text evidence="4">The sequence shown here is derived from an EMBL/GenBank/DDBJ whole genome shotgun (WGS) entry which is preliminary data.</text>
</comment>
<accession>A0ABU7XI58</accession>
<reference evidence="4 5" key="1">
    <citation type="submission" date="2024-02" db="EMBL/GenBank/DDBJ databases">
        <authorList>
            <person name="Grouzdev D."/>
        </authorList>
    </citation>
    <scope>NUCLEOTIDE SEQUENCE [LARGE SCALE GENOMIC DNA]</scope>
    <source>
        <strain evidence="4 5">9N</strain>
    </source>
</reference>
<dbReference type="Gene3D" id="1.20.1050.10">
    <property type="match status" value="1"/>
</dbReference>